<dbReference type="InterPro" id="IPR043427">
    <property type="entry name" value="YscJ/FliF"/>
</dbReference>
<dbReference type="PRINTS" id="PR01009">
    <property type="entry name" value="FLGMRINGFLIF"/>
</dbReference>
<keyword evidence="14" id="KW-0966">Cell projection</keyword>
<evidence type="ECO:0000256" key="2">
    <source>
        <dbReference type="ARBA" id="ARBA00004651"/>
    </source>
</evidence>
<dbReference type="GO" id="GO:0009431">
    <property type="term" value="C:bacterial-type flagellum basal body, MS ring"/>
    <property type="evidence" value="ECO:0007669"/>
    <property type="project" value="InterPro"/>
</dbReference>
<comment type="subcellular location">
    <subcellularLocation>
        <location evidence="1 9">Bacterial flagellum basal body</location>
    </subcellularLocation>
    <subcellularLocation>
        <location evidence="2">Cell membrane</location>
        <topology evidence="2">Multi-pass membrane protein</topology>
    </subcellularLocation>
</comment>
<dbReference type="InterPro" id="IPR006182">
    <property type="entry name" value="FliF_N_dom"/>
</dbReference>
<evidence type="ECO:0000259" key="13">
    <source>
        <dbReference type="Pfam" id="PF08345"/>
    </source>
</evidence>
<evidence type="ECO:0000256" key="11">
    <source>
        <dbReference type="SAM" id="Phobius"/>
    </source>
</evidence>
<keyword evidence="6 11" id="KW-1133">Transmembrane helix</keyword>
<evidence type="ECO:0000256" key="5">
    <source>
        <dbReference type="ARBA" id="ARBA00022692"/>
    </source>
</evidence>
<dbReference type="GO" id="GO:0003774">
    <property type="term" value="F:cytoskeletal motor activity"/>
    <property type="evidence" value="ECO:0007669"/>
    <property type="project" value="InterPro"/>
</dbReference>
<keyword evidence="14" id="KW-0282">Flagellum</keyword>
<accession>A0AAE3P5V3</accession>
<dbReference type="PANTHER" id="PTHR30046:SF0">
    <property type="entry name" value="FLAGELLAR M-RING PROTEIN"/>
    <property type="match status" value="1"/>
</dbReference>
<dbReference type="PANTHER" id="PTHR30046">
    <property type="entry name" value="FLAGELLAR M-RING PROTEIN"/>
    <property type="match status" value="1"/>
</dbReference>
<dbReference type="InterPro" id="IPR013556">
    <property type="entry name" value="Flag_M-ring_C"/>
</dbReference>
<feature type="transmembrane region" description="Helical" evidence="11">
    <location>
        <begin position="420"/>
        <end position="438"/>
    </location>
</feature>
<comment type="similarity">
    <text evidence="3 9">Belongs to the FliF family.</text>
</comment>
<name>A0AAE3P5V3_9BACT</name>
<keyword evidence="14" id="KW-0969">Cilium</keyword>
<evidence type="ECO:0000256" key="3">
    <source>
        <dbReference type="ARBA" id="ARBA00007971"/>
    </source>
</evidence>
<keyword evidence="5 11" id="KW-0812">Transmembrane</keyword>
<organism evidence="14 15">
    <name type="scientific">Candidatus Thermodesulfobacterium syntrophicum</name>
    <dbReference type="NCBI Taxonomy" id="3060442"/>
    <lineage>
        <taxon>Bacteria</taxon>
        <taxon>Pseudomonadati</taxon>
        <taxon>Thermodesulfobacteriota</taxon>
        <taxon>Thermodesulfobacteria</taxon>
        <taxon>Thermodesulfobacteriales</taxon>
        <taxon>Thermodesulfobacteriaceae</taxon>
        <taxon>Thermodesulfobacterium</taxon>
    </lineage>
</organism>
<evidence type="ECO:0000259" key="12">
    <source>
        <dbReference type="Pfam" id="PF01514"/>
    </source>
</evidence>
<dbReference type="Proteomes" id="UP001144110">
    <property type="component" value="Unassembled WGS sequence"/>
</dbReference>
<dbReference type="PIRSF" id="PIRSF004862">
    <property type="entry name" value="FliF"/>
    <property type="match status" value="1"/>
</dbReference>
<dbReference type="GO" id="GO:0005886">
    <property type="term" value="C:plasma membrane"/>
    <property type="evidence" value="ECO:0007669"/>
    <property type="project" value="UniProtKB-SubCell"/>
</dbReference>
<evidence type="ECO:0000256" key="9">
    <source>
        <dbReference type="PIRNR" id="PIRNR004862"/>
    </source>
</evidence>
<dbReference type="NCBIfam" id="TIGR00206">
    <property type="entry name" value="fliF"/>
    <property type="match status" value="1"/>
</dbReference>
<evidence type="ECO:0000313" key="15">
    <source>
        <dbReference type="Proteomes" id="UP001144110"/>
    </source>
</evidence>
<keyword evidence="8 9" id="KW-0975">Bacterial flagellum</keyword>
<comment type="caution">
    <text evidence="14">The sequence shown here is derived from an EMBL/GenBank/DDBJ whole genome shotgun (WGS) entry which is preliminary data.</text>
</comment>
<feature type="region of interest" description="Disordered" evidence="10">
    <location>
        <begin position="451"/>
        <end position="472"/>
    </location>
</feature>
<dbReference type="Gene3D" id="3.30.300.30">
    <property type="match status" value="1"/>
</dbReference>
<evidence type="ECO:0000256" key="4">
    <source>
        <dbReference type="ARBA" id="ARBA00022475"/>
    </source>
</evidence>
<sequence>MDLRTLFEQLKSLWSRLDQRQKILLIGGTVGITLLLVFSIWLYNQTNWGLLYRGLDEQTTGQIVQYLKNQRIPYKVELDGSIYVPKDKVPEVRMEIASKGLIGGAGPGFELFDKDKMGLTEFQEKVTYQRALEGELARTIMGIRGIKSARVHLALPKETIFIEEEKPPKASVLIELRPGYQLTSSQIRGIINLVSGAVPKLEPKNVTIVDANTGKSFYLPSEEDEISTNKLAYKEKLERHLKNKIEEILSRALGYGKAIAQVWVELSFDKESIVEETYDPEGIAVVSEETEQEQKISKTPQEGGEAGVKGALLQKMEATSPQIQGETYFKKRNIKNYEVSRKVRNLEISPGSIKKISVAVLVDKNALGKNATAKLSWIEELVKGAIGYNPERGDEIKVQTEEFVKIPMPKPGIMDYVSQFYRPILLIGALLLIFIFVVRPLIKALAPKPTPVEAPAARPEAPPPPIPEEEAGPMPQEIALGIIKSQPEKAAMLVKKWLLEESLEERKKALSEAGY</sequence>
<dbReference type="EMBL" id="JAPHEG010000003">
    <property type="protein sequence ID" value="MDF2953629.1"/>
    <property type="molecule type" value="Genomic_DNA"/>
</dbReference>
<dbReference type="Pfam" id="PF01514">
    <property type="entry name" value="YscJ_FliF"/>
    <property type="match status" value="1"/>
</dbReference>
<keyword evidence="4" id="KW-1003">Cell membrane</keyword>
<dbReference type="GO" id="GO:0071973">
    <property type="term" value="P:bacterial-type flagellum-dependent cell motility"/>
    <property type="evidence" value="ECO:0007669"/>
    <property type="project" value="InterPro"/>
</dbReference>
<comment type="function">
    <text evidence="9">The M ring may be actively involved in energy transduction.</text>
</comment>
<reference evidence="14" key="1">
    <citation type="submission" date="2022-11" db="EMBL/GenBank/DDBJ databases">
        <title>Candidatus Alkanophaga archaea from heated hydrothermal vent sediment oxidize petroleum alkanes.</title>
        <authorList>
            <person name="Zehnle H."/>
            <person name="Laso-Perez R."/>
            <person name="Lipp J."/>
            <person name="Teske A."/>
            <person name="Wegener G."/>
        </authorList>
    </citation>
    <scope>NUCLEOTIDE SEQUENCE</scope>
    <source>
        <strain evidence="14">MCA70</strain>
    </source>
</reference>
<evidence type="ECO:0000256" key="6">
    <source>
        <dbReference type="ARBA" id="ARBA00022989"/>
    </source>
</evidence>
<dbReference type="Pfam" id="PF08345">
    <property type="entry name" value="YscJ_FliF_C"/>
    <property type="match status" value="1"/>
</dbReference>
<keyword evidence="7 11" id="KW-0472">Membrane</keyword>
<dbReference type="InterPro" id="IPR045851">
    <property type="entry name" value="AMP-bd_C_sf"/>
</dbReference>
<evidence type="ECO:0000256" key="1">
    <source>
        <dbReference type="ARBA" id="ARBA00004117"/>
    </source>
</evidence>
<feature type="transmembrane region" description="Helical" evidence="11">
    <location>
        <begin position="23"/>
        <end position="43"/>
    </location>
</feature>
<feature type="domain" description="Flagellar M-ring C-terminal" evidence="13">
    <location>
        <begin position="249"/>
        <end position="403"/>
    </location>
</feature>
<evidence type="ECO:0000313" key="14">
    <source>
        <dbReference type="EMBL" id="MDF2953629.1"/>
    </source>
</evidence>
<protein>
    <recommendedName>
        <fullName evidence="9">Flagellar M-ring protein</fullName>
    </recommendedName>
</protein>
<dbReference type="AlphaFoldDB" id="A0AAE3P5V3"/>
<dbReference type="InterPro" id="IPR000067">
    <property type="entry name" value="FlgMring_FliF"/>
</dbReference>
<evidence type="ECO:0000256" key="10">
    <source>
        <dbReference type="SAM" id="MobiDB-lite"/>
    </source>
</evidence>
<evidence type="ECO:0000256" key="8">
    <source>
        <dbReference type="ARBA" id="ARBA00023143"/>
    </source>
</evidence>
<evidence type="ECO:0000256" key="7">
    <source>
        <dbReference type="ARBA" id="ARBA00023136"/>
    </source>
</evidence>
<gene>
    <name evidence="14" type="ORF">OD816_000874</name>
</gene>
<proteinExistence type="inferred from homology"/>
<feature type="domain" description="Flagellar M-ring N-terminal" evidence="12">
    <location>
        <begin position="44"/>
        <end position="212"/>
    </location>
</feature>